<comment type="subunit">
    <text evidence="4">The methyltransferase is composed of M and S polypeptides.</text>
</comment>
<dbReference type="PANTHER" id="PTHR43140">
    <property type="entry name" value="TYPE-1 RESTRICTION ENZYME ECOKI SPECIFICITY PROTEIN"/>
    <property type="match status" value="1"/>
</dbReference>
<dbReference type="Gene3D" id="3.90.220.20">
    <property type="entry name" value="DNA methylase specificity domains"/>
    <property type="match status" value="2"/>
</dbReference>
<name>B7JWD1_RIPO1</name>
<dbReference type="InterPro" id="IPR044946">
    <property type="entry name" value="Restrct_endonuc_typeI_TRD_sf"/>
</dbReference>
<dbReference type="Pfam" id="PF01420">
    <property type="entry name" value="Methylase_S"/>
    <property type="match status" value="2"/>
</dbReference>
<feature type="domain" description="Type I restriction modification DNA specificity" evidence="5">
    <location>
        <begin position="7"/>
        <end position="159"/>
    </location>
</feature>
<evidence type="ECO:0000256" key="1">
    <source>
        <dbReference type="ARBA" id="ARBA00010923"/>
    </source>
</evidence>
<evidence type="ECO:0000313" key="6">
    <source>
        <dbReference type="EMBL" id="ACK66976.1"/>
    </source>
</evidence>
<reference evidence="7" key="1">
    <citation type="journal article" date="2011" name="MBio">
        <title>Novel metabolic attributes of the genus Cyanothece, comprising a group of unicellular nitrogen-fixing Cyanobacteria.</title>
        <authorList>
            <person name="Bandyopadhyay A."/>
            <person name="Elvitigala T."/>
            <person name="Welsh E."/>
            <person name="Stockel J."/>
            <person name="Liberton M."/>
            <person name="Min H."/>
            <person name="Sherman L.A."/>
            <person name="Pakrasi H.B."/>
        </authorList>
    </citation>
    <scope>NUCLEOTIDE SEQUENCE [LARGE SCALE GENOMIC DNA]</scope>
    <source>
        <strain evidence="7">PCC 8801</strain>
    </source>
</reference>
<dbReference type="STRING" id="41431.PCC8801_2988"/>
<evidence type="ECO:0000256" key="2">
    <source>
        <dbReference type="ARBA" id="ARBA00022747"/>
    </source>
</evidence>
<keyword evidence="7" id="KW-1185">Reference proteome</keyword>
<sequence length="386" mass="44490">MSDESQKFIKLGNLIKFKYGKSLPNRERDPDGKYLVFGSGGKIGLHNSYLTESPVIVVGRKGSIGSTFYSDNPCWCIDTTYYVDQFSSNLYSKYLYYFLNTLKLDRLNRAATIPGLSRDDLYTFSIPIPYPNNPKLSLDIQQRIVARIESLFGEIKRNRLLLEQMRLDNDLLLPNALDEVVERLDSKRQTLLDVIQEKPRNGWSPKCDNDPNGVPVLKLGAVLRFQYNPDEIKRTSLPTDENAHYWLEAGDILISRSNTLDLVGHASIYSGIPYPCIYPDLIMRFRVNPNKADSKFLMYWLQSKEVRHYIQTNASGASPTMKKIKQETVCNIPFPIISLEEQSYFAYHLDAIQQEVNKINRIIEEDEQNFKYLEQAILEKAFRGEL</sequence>
<organism evidence="6 7">
    <name type="scientific">Rippkaea orientalis (strain PCC 8801 / RF-1)</name>
    <name type="common">Cyanothece sp. (strain PCC 8801)</name>
    <dbReference type="NCBI Taxonomy" id="41431"/>
    <lineage>
        <taxon>Bacteria</taxon>
        <taxon>Bacillati</taxon>
        <taxon>Cyanobacteriota</taxon>
        <taxon>Cyanophyceae</taxon>
        <taxon>Oscillatoriophycideae</taxon>
        <taxon>Chroococcales</taxon>
        <taxon>Aphanothecaceae</taxon>
        <taxon>Rippkaea</taxon>
        <taxon>Rippkaea orientalis</taxon>
    </lineage>
</organism>
<dbReference type="GO" id="GO:0009307">
    <property type="term" value="P:DNA restriction-modification system"/>
    <property type="evidence" value="ECO:0007669"/>
    <property type="project" value="UniProtKB-KW"/>
</dbReference>
<evidence type="ECO:0000256" key="3">
    <source>
        <dbReference type="ARBA" id="ARBA00023125"/>
    </source>
</evidence>
<dbReference type="AlphaFoldDB" id="B7JWD1"/>
<dbReference type="Proteomes" id="UP000008204">
    <property type="component" value="Chromosome"/>
</dbReference>
<comment type="similarity">
    <text evidence="1">Belongs to the type-I restriction system S methylase family.</text>
</comment>
<keyword evidence="3" id="KW-0238">DNA-binding</keyword>
<protein>
    <submittedName>
        <fullName evidence="6">Restriction modification system DNA specificity domain protein</fullName>
    </submittedName>
</protein>
<feature type="domain" description="Type I restriction modification DNA specificity" evidence="5">
    <location>
        <begin position="207"/>
        <end position="360"/>
    </location>
</feature>
<dbReference type="GO" id="GO:0003677">
    <property type="term" value="F:DNA binding"/>
    <property type="evidence" value="ECO:0007669"/>
    <property type="project" value="UniProtKB-KW"/>
</dbReference>
<evidence type="ECO:0000256" key="4">
    <source>
        <dbReference type="ARBA" id="ARBA00038652"/>
    </source>
</evidence>
<dbReference type="PANTHER" id="PTHR43140:SF1">
    <property type="entry name" value="TYPE I RESTRICTION ENZYME ECOKI SPECIFICITY SUBUNIT"/>
    <property type="match status" value="1"/>
</dbReference>
<dbReference type="CDD" id="cd17267">
    <property type="entry name" value="RMtype1_S_EcoAO83I-TRD1-CR1_like"/>
    <property type="match status" value="1"/>
</dbReference>
<dbReference type="RefSeq" id="WP_012596238.1">
    <property type="nucleotide sequence ID" value="NC_011726.1"/>
</dbReference>
<keyword evidence="2" id="KW-0680">Restriction system</keyword>
<evidence type="ECO:0000313" key="7">
    <source>
        <dbReference type="Proteomes" id="UP000008204"/>
    </source>
</evidence>
<dbReference type="EMBL" id="CP001287">
    <property type="protein sequence ID" value="ACK66976.1"/>
    <property type="molecule type" value="Genomic_DNA"/>
</dbReference>
<accession>B7JWD1</accession>
<dbReference type="KEGG" id="cyp:PCC8801_2988"/>
<dbReference type="InterPro" id="IPR000055">
    <property type="entry name" value="Restrct_endonuc_typeI_TRD"/>
</dbReference>
<dbReference type="HOGENOM" id="CLU_021095_10_2_3"/>
<dbReference type="eggNOG" id="COG0732">
    <property type="taxonomic scope" value="Bacteria"/>
</dbReference>
<evidence type="ECO:0000259" key="5">
    <source>
        <dbReference type="Pfam" id="PF01420"/>
    </source>
</evidence>
<gene>
    <name evidence="6" type="ordered locus">PCC8801_2988</name>
</gene>
<proteinExistence type="inferred from homology"/>
<dbReference type="SUPFAM" id="SSF116734">
    <property type="entry name" value="DNA methylase specificity domain"/>
    <property type="match status" value="2"/>
</dbReference>
<dbReference type="REBASE" id="19495">
    <property type="entry name" value="S.Csp8801ORF2989P"/>
</dbReference>
<dbReference type="InterPro" id="IPR051212">
    <property type="entry name" value="Type-I_RE_S_subunit"/>
</dbReference>
<dbReference type="CDD" id="cd17261">
    <property type="entry name" value="RMtype1_S_EcoKI-TRD2-CR2_like"/>
    <property type="match status" value="1"/>
</dbReference>